<keyword evidence="7 10" id="KW-1133">Transmembrane helix</keyword>
<protein>
    <recommendedName>
        <fullName evidence="10">Potassium transporter</fullName>
    </recommendedName>
</protein>
<keyword evidence="6 10" id="KW-0630">Potassium</keyword>
<evidence type="ECO:0000313" key="13">
    <source>
        <dbReference type="EnsemblPlants" id="ONIVA08G22630.1"/>
    </source>
</evidence>
<name>A0A0E0IEB1_ORYNI</name>
<feature type="transmembrane region" description="Helical" evidence="10">
    <location>
        <begin position="440"/>
        <end position="463"/>
    </location>
</feature>
<evidence type="ECO:0000256" key="6">
    <source>
        <dbReference type="ARBA" id="ARBA00022958"/>
    </source>
</evidence>
<comment type="function">
    <text evidence="10">Potassium transporter.</text>
</comment>
<reference evidence="13" key="1">
    <citation type="submission" date="2015-04" db="UniProtKB">
        <authorList>
            <consortium name="EnsemblPlants"/>
        </authorList>
    </citation>
    <scope>IDENTIFICATION</scope>
    <source>
        <strain evidence="13">SL10</strain>
    </source>
</reference>
<evidence type="ECO:0000256" key="2">
    <source>
        <dbReference type="ARBA" id="ARBA00008440"/>
    </source>
</evidence>
<feature type="domain" description="K+ potassium transporter C-terminal" evidence="12">
    <location>
        <begin position="546"/>
        <end position="712"/>
    </location>
</feature>
<keyword evidence="8 10" id="KW-0406">Ion transport</keyword>
<dbReference type="AlphaFoldDB" id="A0A0E0IEB1"/>
<dbReference type="Pfam" id="PF22776">
    <property type="entry name" value="K_trans_C"/>
    <property type="match status" value="1"/>
</dbReference>
<dbReference type="OMA" id="VNYFLMV"/>
<proteinExistence type="inferred from homology"/>
<feature type="transmembrane region" description="Helical" evidence="10">
    <location>
        <begin position="359"/>
        <end position="379"/>
    </location>
</feature>
<reference evidence="13" key="2">
    <citation type="submission" date="2018-04" db="EMBL/GenBank/DDBJ databases">
        <title>OnivRS2 (Oryza nivara Reference Sequence Version 2).</title>
        <authorList>
            <person name="Zhang J."/>
            <person name="Kudrna D."/>
            <person name="Lee S."/>
            <person name="Talag J."/>
            <person name="Rajasekar S."/>
            <person name="Welchert J."/>
            <person name="Hsing Y.-I."/>
            <person name="Wing R.A."/>
        </authorList>
    </citation>
    <scope>NUCLEOTIDE SEQUENCE [LARGE SCALE GENOMIC DNA]</scope>
    <source>
        <strain evidence="13">SL10</strain>
    </source>
</reference>
<evidence type="ECO:0000256" key="8">
    <source>
        <dbReference type="ARBA" id="ARBA00023065"/>
    </source>
</evidence>
<feature type="transmembrane region" description="Helical" evidence="10">
    <location>
        <begin position="416"/>
        <end position="434"/>
    </location>
</feature>
<evidence type="ECO:0000256" key="9">
    <source>
        <dbReference type="ARBA" id="ARBA00023136"/>
    </source>
</evidence>
<evidence type="ECO:0000259" key="12">
    <source>
        <dbReference type="Pfam" id="PF22776"/>
    </source>
</evidence>
<feature type="transmembrane region" description="Helical" evidence="10">
    <location>
        <begin position="176"/>
        <end position="198"/>
    </location>
</feature>
<keyword evidence="3" id="KW-0813">Transport</keyword>
<feature type="transmembrane region" description="Helical" evidence="10">
    <location>
        <begin position="287"/>
        <end position="307"/>
    </location>
</feature>
<feature type="domain" description="K+ potassium transporter integral membrane" evidence="11">
    <location>
        <begin position="78"/>
        <end position="537"/>
    </location>
</feature>
<dbReference type="InterPro" id="IPR053951">
    <property type="entry name" value="K_trans_N"/>
</dbReference>
<keyword evidence="9 10" id="KW-0472">Membrane</keyword>
<dbReference type="GO" id="GO:0015079">
    <property type="term" value="F:potassium ion transmembrane transporter activity"/>
    <property type="evidence" value="ECO:0007669"/>
    <property type="project" value="UniProtKB-UniRule"/>
</dbReference>
<evidence type="ECO:0000256" key="1">
    <source>
        <dbReference type="ARBA" id="ARBA00004141"/>
    </source>
</evidence>
<evidence type="ECO:0000256" key="3">
    <source>
        <dbReference type="ARBA" id="ARBA00022448"/>
    </source>
</evidence>
<feature type="transmembrane region" description="Helical" evidence="10">
    <location>
        <begin position="210"/>
        <end position="230"/>
    </location>
</feature>
<dbReference type="NCBIfam" id="TIGR00794">
    <property type="entry name" value="kup"/>
    <property type="match status" value="1"/>
</dbReference>
<dbReference type="Gramene" id="ONIVA08G22630.1">
    <property type="protein sequence ID" value="ONIVA08G22630.1"/>
    <property type="gene ID" value="ONIVA08G22630"/>
</dbReference>
<evidence type="ECO:0000256" key="10">
    <source>
        <dbReference type="RuleBase" id="RU321113"/>
    </source>
</evidence>
<dbReference type="STRING" id="4536.A0A0E0IEB1"/>
<dbReference type="Pfam" id="PF02705">
    <property type="entry name" value="K_trans"/>
    <property type="match status" value="1"/>
</dbReference>
<dbReference type="InterPro" id="IPR053952">
    <property type="entry name" value="K_trans_C"/>
</dbReference>
<organism evidence="13">
    <name type="scientific">Oryza nivara</name>
    <name type="common">Indian wild rice</name>
    <name type="synonym">Oryza sativa f. spontanea</name>
    <dbReference type="NCBI Taxonomy" id="4536"/>
    <lineage>
        <taxon>Eukaryota</taxon>
        <taxon>Viridiplantae</taxon>
        <taxon>Streptophyta</taxon>
        <taxon>Embryophyta</taxon>
        <taxon>Tracheophyta</taxon>
        <taxon>Spermatophyta</taxon>
        <taxon>Magnoliopsida</taxon>
        <taxon>Liliopsida</taxon>
        <taxon>Poales</taxon>
        <taxon>Poaceae</taxon>
        <taxon>BOP clade</taxon>
        <taxon>Oryzoideae</taxon>
        <taxon>Oryzeae</taxon>
        <taxon>Oryzinae</taxon>
        <taxon>Oryza</taxon>
    </lineage>
</organism>
<feature type="transmembrane region" description="Helical" evidence="10">
    <location>
        <begin position="242"/>
        <end position="262"/>
    </location>
</feature>
<feature type="transmembrane region" description="Helical" evidence="10">
    <location>
        <begin position="498"/>
        <end position="516"/>
    </location>
</feature>
<comment type="subcellular location">
    <subcellularLocation>
        <location evidence="1 10">Membrane</location>
        <topology evidence="1 10">Multi-pass membrane protein</topology>
    </subcellularLocation>
</comment>
<keyword evidence="4 10" id="KW-0633">Potassium transport</keyword>
<feature type="transmembrane region" description="Helical" evidence="10">
    <location>
        <begin position="110"/>
        <end position="127"/>
    </location>
</feature>
<dbReference type="EnsemblPlants" id="ONIVA08G22630.1">
    <property type="protein sequence ID" value="ONIVA08G22630.1"/>
    <property type="gene ID" value="ONIVA08G22630"/>
</dbReference>
<evidence type="ECO:0000256" key="7">
    <source>
        <dbReference type="ARBA" id="ARBA00022989"/>
    </source>
</evidence>
<feature type="transmembrane region" description="Helical" evidence="10">
    <location>
        <begin position="468"/>
        <end position="486"/>
    </location>
</feature>
<comment type="similarity">
    <text evidence="2 10">Belongs to the HAK/KUP transporter (TC 2.A.72.3) family.</text>
</comment>
<evidence type="ECO:0000256" key="5">
    <source>
        <dbReference type="ARBA" id="ARBA00022692"/>
    </source>
</evidence>
<keyword evidence="5 10" id="KW-0812">Transmembrane</keyword>
<evidence type="ECO:0000313" key="14">
    <source>
        <dbReference type="Proteomes" id="UP000006591"/>
    </source>
</evidence>
<dbReference type="PANTHER" id="PTHR30540:SF106">
    <property type="entry name" value="POTASSIUM TRANSPORTER 26"/>
    <property type="match status" value="1"/>
</dbReference>
<feature type="transmembrane region" description="Helical" evidence="10">
    <location>
        <begin position="69"/>
        <end position="90"/>
    </location>
</feature>
<dbReference type="GO" id="GO:0016020">
    <property type="term" value="C:membrane"/>
    <property type="evidence" value="ECO:0007669"/>
    <property type="project" value="UniProtKB-SubCell"/>
</dbReference>
<dbReference type="eggNOG" id="ENOG502QPSA">
    <property type="taxonomic scope" value="Eukaryota"/>
</dbReference>
<evidence type="ECO:0000256" key="4">
    <source>
        <dbReference type="ARBA" id="ARBA00022538"/>
    </source>
</evidence>
<dbReference type="InterPro" id="IPR003855">
    <property type="entry name" value="K+_transporter"/>
</dbReference>
<evidence type="ECO:0000259" key="11">
    <source>
        <dbReference type="Pfam" id="PF02705"/>
    </source>
</evidence>
<dbReference type="Proteomes" id="UP000006591">
    <property type="component" value="Chromosome 8"/>
</dbReference>
<accession>A0A0E0IEB1</accession>
<keyword evidence="14" id="KW-1185">Reference proteome</keyword>
<sequence length="712" mass="79679">MEYHHRPHSPPPSDDDVVIIQMNAAAIAAVDERSSTNEVDDAAAGKGGGLTRRTFSQAYKMKHRMPLEFTWRQVALLSFQSLGVVYGDLGTSPLYVFSSISLDDPGEADFVGILSIILWTFTMICLVKYHVNFKGNMPVPVTHLASDINLKFHSKKRILTSKLLKFLEQSTKWQAVITYIVLAGTCMVLGDGALTPAISAVQGIQSRSSSITQAHVVLLSVIILFILFFFQKHGTSKVSFTFSPIMILWFTFVAFIGLYNIIKHYPPILKAVSPHYIIIYFIRNKRAAWETLGAIVLCITGAEAMFADLGHFNKSSIQMAFSVIVYPSMILAYAGQAAFLVKNPSKLSTTFYSSTPEPIFWPMFIIATLAAIVASQALISASFSIIRQSIALGCFPRVTMKHTSGKHEGQVYSPEINYFLMVACILITVGFKGGPEIGQAFGVAVIFVMLFTTNLMTVVMLIIWESNIALASLFFVFFFSIEGIYMTSLMNKILQGGWVPFAITAFFLIITLSWTYGRSKKGEYELANVMEREEFIKTVTTRSRVPGVCIFCTDMMNGIPPIVRHYVQHVASLRELMVFVTIRVLPVRTVLPEERFIIDKLEPVGVYRCIVQYGYMDNHNMEGDDYVASVIASLKEIAENDDEILVLDSALINGSTFVLGRTIIKMGTRHNCLKRFFINNLYRFLQKNFRSNMSSLKINPGKTLQVGMLYEI</sequence>
<dbReference type="PANTHER" id="PTHR30540">
    <property type="entry name" value="OSMOTIC STRESS POTASSIUM TRANSPORTER"/>
    <property type="match status" value="1"/>
</dbReference>
<feature type="transmembrane region" description="Helical" evidence="10">
    <location>
        <begin position="319"/>
        <end position="339"/>
    </location>
</feature>
<dbReference type="HOGENOM" id="CLU_008142_2_1_1"/>